<accession>A0A7S1UY09</accession>
<reference evidence="1" key="1">
    <citation type="submission" date="2021-01" db="EMBL/GenBank/DDBJ databases">
        <authorList>
            <person name="Corre E."/>
            <person name="Pelletier E."/>
            <person name="Niang G."/>
            <person name="Scheremetjew M."/>
            <person name="Finn R."/>
            <person name="Kale V."/>
            <person name="Holt S."/>
            <person name="Cochrane G."/>
            <person name="Meng A."/>
            <person name="Brown T."/>
            <person name="Cohen L."/>
        </authorList>
    </citation>
    <scope>NUCLEOTIDE SEQUENCE</scope>
    <source>
        <strain evidence="1">CCMP 410</strain>
    </source>
</reference>
<dbReference type="AlphaFoldDB" id="A0A7S1UY09"/>
<proteinExistence type="predicted"/>
<gene>
    <name evidence="1" type="ORF">GOCE00092_LOCUS10866</name>
</gene>
<organism evidence="1">
    <name type="scientific">Grammatophora oceanica</name>
    <dbReference type="NCBI Taxonomy" id="210454"/>
    <lineage>
        <taxon>Eukaryota</taxon>
        <taxon>Sar</taxon>
        <taxon>Stramenopiles</taxon>
        <taxon>Ochrophyta</taxon>
        <taxon>Bacillariophyta</taxon>
        <taxon>Fragilariophyceae</taxon>
        <taxon>Fragilariophycidae</taxon>
        <taxon>Rhabdonematales</taxon>
        <taxon>Grammatophoraceae</taxon>
        <taxon>Grammatophora</taxon>
    </lineage>
</organism>
<name>A0A7S1UY09_9STRA</name>
<sequence>MFQAFKWTGSRWTNYGIKIYGASSGDRFGTSIGMNHLGDSIMVGIPNYDLPSMENVGMVQIYRYGTSSPYDVDSDGCTYQCWRPRGTIMGTIRPDSRFGQKVSKFDRSIDGCYFQAMASSHNFNEKSPGIEGGHEDLETLRFYGDSNCVVPRITASTSSSCTTQHFSGGLGYDFDLDGVHPFFCATTPNGANQTGTTSCFSQGVASAHSSYSGNQFQKVFEDMIDPPLLGDSPWLGIGPNVVGPSVAASAIVYDGGYSGLVRIATGYQSVILRDGEHVPGIVRVYQGIVEDASILT</sequence>
<protein>
    <submittedName>
        <fullName evidence="1">Uncharacterized protein</fullName>
    </submittedName>
</protein>
<dbReference type="EMBL" id="HBGK01021293">
    <property type="protein sequence ID" value="CAD9281955.1"/>
    <property type="molecule type" value="Transcribed_RNA"/>
</dbReference>
<evidence type="ECO:0000313" key="1">
    <source>
        <dbReference type="EMBL" id="CAD9281955.1"/>
    </source>
</evidence>